<evidence type="ECO:0000313" key="10">
    <source>
        <dbReference type="Proteomes" id="UP000229498"/>
    </source>
</evidence>
<dbReference type="PRINTS" id="PR00359">
    <property type="entry name" value="BP450"/>
</dbReference>
<comment type="caution">
    <text evidence="9">The sequence shown here is derived from an EMBL/GenBank/DDBJ whole genome shotgun (WGS) entry which is preliminary data.</text>
</comment>
<evidence type="ECO:0000256" key="2">
    <source>
        <dbReference type="ARBA" id="ARBA00022617"/>
    </source>
</evidence>
<dbReference type="InterPro" id="IPR017972">
    <property type="entry name" value="Cyt_P450_CS"/>
</dbReference>
<organism evidence="9 10">
    <name type="scientific">Minwuia thermotolerans</name>
    <dbReference type="NCBI Taxonomy" id="2056226"/>
    <lineage>
        <taxon>Bacteria</taxon>
        <taxon>Pseudomonadati</taxon>
        <taxon>Pseudomonadota</taxon>
        <taxon>Alphaproteobacteria</taxon>
        <taxon>Minwuiales</taxon>
        <taxon>Minwuiaceae</taxon>
        <taxon>Minwuia</taxon>
    </lineage>
</organism>
<dbReference type="OrthoDB" id="9801155at2"/>
<evidence type="ECO:0000256" key="6">
    <source>
        <dbReference type="ARBA" id="ARBA00023033"/>
    </source>
</evidence>
<keyword evidence="5 8" id="KW-0408">Iron</keyword>
<dbReference type="FunFam" id="1.10.630.10:FF:000018">
    <property type="entry name" value="Cytochrome P450 monooxygenase"/>
    <property type="match status" value="1"/>
</dbReference>
<proteinExistence type="inferred from homology"/>
<dbReference type="PANTHER" id="PTHR46696:SF1">
    <property type="entry name" value="CYTOCHROME P450 YJIB-RELATED"/>
    <property type="match status" value="1"/>
</dbReference>
<reference evidence="9 10" key="1">
    <citation type="submission" date="2017-11" db="EMBL/GenBank/DDBJ databases">
        <title>Draft genome sequence of Rhizobiales bacterium SY3-13.</title>
        <authorList>
            <person name="Sun C."/>
        </authorList>
    </citation>
    <scope>NUCLEOTIDE SEQUENCE [LARGE SCALE GENOMIC DNA]</scope>
    <source>
        <strain evidence="9 10">SY3-13</strain>
    </source>
</reference>
<keyword evidence="10" id="KW-1185">Reference proteome</keyword>
<gene>
    <name evidence="9" type="ORF">CVT23_11130</name>
</gene>
<dbReference type="EMBL" id="PHIG01000032">
    <property type="protein sequence ID" value="PJK29601.1"/>
    <property type="molecule type" value="Genomic_DNA"/>
</dbReference>
<dbReference type="InterPro" id="IPR001128">
    <property type="entry name" value="Cyt_P450"/>
</dbReference>
<keyword evidence="6 8" id="KW-0503">Monooxygenase</keyword>
<dbReference type="SUPFAM" id="SSF48264">
    <property type="entry name" value="Cytochrome P450"/>
    <property type="match status" value="1"/>
</dbReference>
<dbReference type="PANTHER" id="PTHR46696">
    <property type="entry name" value="P450, PUTATIVE (EUROFUNG)-RELATED"/>
    <property type="match status" value="1"/>
</dbReference>
<dbReference type="GO" id="GO:0020037">
    <property type="term" value="F:heme binding"/>
    <property type="evidence" value="ECO:0007669"/>
    <property type="project" value="InterPro"/>
</dbReference>
<dbReference type="Gene3D" id="1.10.630.10">
    <property type="entry name" value="Cytochrome P450"/>
    <property type="match status" value="1"/>
</dbReference>
<dbReference type="GO" id="GO:0005506">
    <property type="term" value="F:iron ion binding"/>
    <property type="evidence" value="ECO:0007669"/>
    <property type="project" value="InterPro"/>
</dbReference>
<dbReference type="InterPro" id="IPR002397">
    <property type="entry name" value="Cyt_P450_B"/>
</dbReference>
<keyword evidence="4 8" id="KW-0560">Oxidoreductase</keyword>
<dbReference type="GO" id="GO:0016705">
    <property type="term" value="F:oxidoreductase activity, acting on paired donors, with incorporation or reduction of molecular oxygen"/>
    <property type="evidence" value="ECO:0007669"/>
    <property type="project" value="InterPro"/>
</dbReference>
<dbReference type="GO" id="GO:0004497">
    <property type="term" value="F:monooxygenase activity"/>
    <property type="evidence" value="ECO:0007669"/>
    <property type="project" value="UniProtKB-KW"/>
</dbReference>
<comment type="similarity">
    <text evidence="1 8">Belongs to the cytochrome P450 family.</text>
</comment>
<evidence type="ECO:0000256" key="7">
    <source>
        <dbReference type="ARBA" id="ARBA00043906"/>
    </source>
</evidence>
<evidence type="ECO:0000256" key="3">
    <source>
        <dbReference type="ARBA" id="ARBA00022723"/>
    </source>
</evidence>
<sequence>MRGGSATMTITAPEPVDFADPEIIAAPQPVLDRLREEQPLHWNPSLKGWFATRFEDVRQILSSPHFSVEKFGPVIERADGEARARLETLAKVLSDWIVFMDPPGHTRLRRAMRTGFMPRDMDALEPKVHERVDQLLTPLEGSRGAELKAAFANPLPAMVIGDLFGVPEADIPELRRWADALGKFVLGGRQTPDRHRLAQQAVLDFVAYLERLVAERRADPRPDLTTHLIRYEEDGDRLSNEEIVHSILLCVWAGYETTANLIANGTMALARNPAQAERLAADPSLIPDAIEEFLRFEGPVQALVRVAKQDETVGGAAIKAGDRVFVSLFAANHDPARFAHPGEFDPARQRNRHLSFGHGIHLCLGAPLARLEGRAAFEGLLRRFGDFRIVEEPTWRDELITRTAEAVHIGWTPRT</sequence>
<keyword evidence="3 8" id="KW-0479">Metal-binding</keyword>
<evidence type="ECO:0000256" key="1">
    <source>
        <dbReference type="ARBA" id="ARBA00010617"/>
    </source>
</evidence>
<dbReference type="Pfam" id="PF00067">
    <property type="entry name" value="p450"/>
    <property type="match status" value="1"/>
</dbReference>
<keyword evidence="2 8" id="KW-0349">Heme</keyword>
<protein>
    <submittedName>
        <fullName evidence="9">Cytochrome P450</fullName>
    </submittedName>
</protein>
<dbReference type="CDD" id="cd20625">
    <property type="entry name" value="CYP164-like"/>
    <property type="match status" value="1"/>
</dbReference>
<evidence type="ECO:0000256" key="4">
    <source>
        <dbReference type="ARBA" id="ARBA00023002"/>
    </source>
</evidence>
<accession>A0A2M9G1L5</accession>
<comment type="function">
    <text evidence="7">Cytochromes P450 are a group of heme-thiolate monooxygenases. They oxidize a variety of structurally unrelated compounds, including steroids, fatty acids, and xenobiotics.</text>
</comment>
<evidence type="ECO:0000256" key="5">
    <source>
        <dbReference type="ARBA" id="ARBA00023004"/>
    </source>
</evidence>
<evidence type="ECO:0000313" key="9">
    <source>
        <dbReference type="EMBL" id="PJK29601.1"/>
    </source>
</evidence>
<dbReference type="Proteomes" id="UP000229498">
    <property type="component" value="Unassembled WGS sequence"/>
</dbReference>
<evidence type="ECO:0000256" key="8">
    <source>
        <dbReference type="RuleBase" id="RU000461"/>
    </source>
</evidence>
<name>A0A2M9G1L5_9PROT</name>
<dbReference type="PROSITE" id="PS00086">
    <property type="entry name" value="CYTOCHROME_P450"/>
    <property type="match status" value="1"/>
</dbReference>
<dbReference type="AlphaFoldDB" id="A0A2M9G1L5"/>
<dbReference type="InterPro" id="IPR036396">
    <property type="entry name" value="Cyt_P450_sf"/>
</dbReference>